<comment type="caution">
    <text evidence="1">The sequence shown here is derived from an EMBL/GenBank/DDBJ whole genome shotgun (WGS) entry which is preliminary data.</text>
</comment>
<dbReference type="AlphaFoldDB" id="A0AAE0F1S5"/>
<dbReference type="EMBL" id="LGRX02029169">
    <property type="protein sequence ID" value="KAK3247180.1"/>
    <property type="molecule type" value="Genomic_DNA"/>
</dbReference>
<evidence type="ECO:0000313" key="2">
    <source>
        <dbReference type="Proteomes" id="UP001190700"/>
    </source>
</evidence>
<evidence type="ECO:0000313" key="1">
    <source>
        <dbReference type="EMBL" id="KAK3247180.1"/>
    </source>
</evidence>
<protein>
    <submittedName>
        <fullName evidence="1">Uncharacterized protein</fullName>
    </submittedName>
</protein>
<dbReference type="Proteomes" id="UP001190700">
    <property type="component" value="Unassembled WGS sequence"/>
</dbReference>
<proteinExistence type="predicted"/>
<organism evidence="1 2">
    <name type="scientific">Cymbomonas tetramitiformis</name>
    <dbReference type="NCBI Taxonomy" id="36881"/>
    <lineage>
        <taxon>Eukaryota</taxon>
        <taxon>Viridiplantae</taxon>
        <taxon>Chlorophyta</taxon>
        <taxon>Pyramimonadophyceae</taxon>
        <taxon>Pyramimonadales</taxon>
        <taxon>Pyramimonadaceae</taxon>
        <taxon>Cymbomonas</taxon>
    </lineage>
</organism>
<reference evidence="1 2" key="1">
    <citation type="journal article" date="2015" name="Genome Biol. Evol.">
        <title>Comparative Genomics of a Bacterivorous Green Alga Reveals Evolutionary Causalities and Consequences of Phago-Mixotrophic Mode of Nutrition.</title>
        <authorList>
            <person name="Burns J.A."/>
            <person name="Paasch A."/>
            <person name="Narechania A."/>
            <person name="Kim E."/>
        </authorList>
    </citation>
    <scope>NUCLEOTIDE SEQUENCE [LARGE SCALE GENOMIC DNA]</scope>
    <source>
        <strain evidence="1 2">PLY_AMNH</strain>
    </source>
</reference>
<sequence>MDNATRGSWPLIEAECPWVVVGPCGPHVGSSEVKDICNLPFFKEVKRKVAVVRRFILSHQKPLAVFKSHAIGMLHPLLELVWAPPTTNFKTFEKDAIAGAMGSREVQEYVIANTTQRATHESSTLLELYTEAKTFAIDIGLYQRIELAQAVLPPIPS</sequence>
<accession>A0AAE0F1S5</accession>
<gene>
    <name evidence="1" type="ORF">CYMTET_43314</name>
</gene>
<name>A0AAE0F1S5_9CHLO</name>
<keyword evidence="2" id="KW-1185">Reference proteome</keyword>